<name>A0A1F7UAA3_9BACT</name>
<protein>
    <submittedName>
        <fullName evidence="1">Uncharacterized protein</fullName>
    </submittedName>
</protein>
<evidence type="ECO:0000313" key="2">
    <source>
        <dbReference type="Proteomes" id="UP000177088"/>
    </source>
</evidence>
<organism evidence="1 2">
    <name type="scientific">Candidatus Uhrbacteria bacterium RIFCSPHIGHO2_02_FULL_60_10</name>
    <dbReference type="NCBI Taxonomy" id="1802392"/>
    <lineage>
        <taxon>Bacteria</taxon>
        <taxon>Candidatus Uhriibacteriota</taxon>
    </lineage>
</organism>
<reference evidence="1 2" key="1">
    <citation type="journal article" date="2016" name="Nat. Commun.">
        <title>Thousands of microbial genomes shed light on interconnected biogeochemical processes in an aquifer system.</title>
        <authorList>
            <person name="Anantharaman K."/>
            <person name="Brown C.T."/>
            <person name="Hug L.A."/>
            <person name="Sharon I."/>
            <person name="Castelle C.J."/>
            <person name="Probst A.J."/>
            <person name="Thomas B.C."/>
            <person name="Singh A."/>
            <person name="Wilkins M.J."/>
            <person name="Karaoz U."/>
            <person name="Brodie E.L."/>
            <person name="Williams K.H."/>
            <person name="Hubbard S.S."/>
            <person name="Banfield J.F."/>
        </authorList>
    </citation>
    <scope>NUCLEOTIDE SEQUENCE [LARGE SCALE GENOMIC DNA]</scope>
</reference>
<proteinExistence type="predicted"/>
<comment type="caution">
    <text evidence="1">The sequence shown here is derived from an EMBL/GenBank/DDBJ whole genome shotgun (WGS) entry which is preliminary data.</text>
</comment>
<dbReference type="AlphaFoldDB" id="A0A1F7UAA3"/>
<sequence length="199" mass="22003">MSIDDDKDQHFFALVELFRPHVAAVKTPKMLAWARKPYSDEEKKVLLGFPLTPLLANALAAWRQEKTLLRGVVSMTRELTKALFSRPRLSEKQIDADLQRWINEAAAGFVRGWLIVLQGEARKSPTASLDPRQLDGAMLPSPHGGIDPPAMISVFDADQMSAAEIRGILRAVRATLPPGQPLPADAIEHLRLEGVKIVT</sequence>
<evidence type="ECO:0000313" key="1">
    <source>
        <dbReference type="EMBL" id="OGL74664.1"/>
    </source>
</evidence>
<accession>A0A1F7UAA3</accession>
<gene>
    <name evidence="1" type="ORF">A3C96_01830</name>
</gene>
<dbReference type="Proteomes" id="UP000177088">
    <property type="component" value="Unassembled WGS sequence"/>
</dbReference>
<dbReference type="EMBL" id="MGEA01000010">
    <property type="protein sequence ID" value="OGL74664.1"/>
    <property type="molecule type" value="Genomic_DNA"/>
</dbReference>